<feature type="transmembrane region" description="Helical" evidence="1">
    <location>
        <begin position="15"/>
        <end position="34"/>
    </location>
</feature>
<feature type="transmembrane region" description="Helical" evidence="1">
    <location>
        <begin position="63"/>
        <end position="81"/>
    </location>
</feature>
<keyword evidence="1" id="KW-0472">Membrane</keyword>
<gene>
    <name evidence="2" type="ORF">JL193_01900</name>
</gene>
<evidence type="ECO:0000256" key="1">
    <source>
        <dbReference type="SAM" id="Phobius"/>
    </source>
</evidence>
<keyword evidence="1" id="KW-0812">Transmembrane</keyword>
<evidence type="ECO:0000313" key="2">
    <source>
        <dbReference type="EMBL" id="QTD38083.1"/>
    </source>
</evidence>
<feature type="transmembrane region" description="Helical" evidence="1">
    <location>
        <begin position="86"/>
        <end position="106"/>
    </location>
</feature>
<feature type="transmembrane region" description="Helical" evidence="1">
    <location>
        <begin position="112"/>
        <end position="134"/>
    </location>
</feature>
<dbReference type="RefSeq" id="WP_207972225.1">
    <property type="nucleotide sequence ID" value="NZ_CP071795.1"/>
</dbReference>
<protein>
    <submittedName>
        <fullName evidence="2">DoxX family membrane protein</fullName>
    </submittedName>
</protein>
<name>A0ABX7SZ19_9FLAO</name>
<reference evidence="2 3" key="1">
    <citation type="submission" date="2021-03" db="EMBL/GenBank/DDBJ databases">
        <title>Complete genome of Polaribacter_sp.G4M1.</title>
        <authorList>
            <person name="Jeong S.W."/>
            <person name="Bae J.W."/>
        </authorList>
    </citation>
    <scope>NUCLEOTIDE SEQUENCE [LARGE SCALE GENOMIC DNA]</scope>
    <source>
        <strain evidence="2 3">G4M1</strain>
    </source>
</reference>
<dbReference type="Proteomes" id="UP000663935">
    <property type="component" value="Chromosome"/>
</dbReference>
<keyword evidence="3" id="KW-1185">Reference proteome</keyword>
<proteinExistence type="predicted"/>
<sequence length="151" mass="17625">MEKAIDYLKSKKPFVLLYWVTRILMALGFILSGIRKLPGIKFTILDASNPVGAYFQAMYDTGFYWNFIGYFQILVGVLLLFNRFKILAPVLMMPVTINIWLLSIALNMRGTPIITSLMVLGNIFLMVWHYRYYLPLLKKPKQLKREESNSY</sequence>
<accession>A0ABX7SZ19</accession>
<keyword evidence="1" id="KW-1133">Transmembrane helix</keyword>
<organism evidence="2 3">
    <name type="scientific">Polaribacter batillariae</name>
    <dbReference type="NCBI Taxonomy" id="2808900"/>
    <lineage>
        <taxon>Bacteria</taxon>
        <taxon>Pseudomonadati</taxon>
        <taxon>Bacteroidota</taxon>
        <taxon>Flavobacteriia</taxon>
        <taxon>Flavobacteriales</taxon>
        <taxon>Flavobacteriaceae</taxon>
    </lineage>
</organism>
<evidence type="ECO:0000313" key="3">
    <source>
        <dbReference type="Proteomes" id="UP000663935"/>
    </source>
</evidence>
<dbReference type="EMBL" id="CP071795">
    <property type="protein sequence ID" value="QTD38083.1"/>
    <property type="molecule type" value="Genomic_DNA"/>
</dbReference>